<dbReference type="Pfam" id="PF13692">
    <property type="entry name" value="Glyco_trans_1_4"/>
    <property type="match status" value="1"/>
</dbReference>
<organism evidence="4 5">
    <name type="scientific">Candidatus Odyssella acanthamoebae</name>
    <dbReference type="NCBI Taxonomy" id="91604"/>
    <lineage>
        <taxon>Bacteria</taxon>
        <taxon>Pseudomonadati</taxon>
        <taxon>Pseudomonadota</taxon>
        <taxon>Alphaproteobacteria</taxon>
        <taxon>Holosporales</taxon>
        <taxon>Candidatus Paracaedibacteraceae</taxon>
        <taxon>Candidatus Odyssella</taxon>
    </lineage>
</organism>
<dbReference type="RefSeq" id="WP_038463479.1">
    <property type="nucleotide sequence ID" value="NZ_CP008941.1"/>
</dbReference>
<evidence type="ECO:0000313" key="5">
    <source>
        <dbReference type="Proteomes" id="UP000028926"/>
    </source>
</evidence>
<dbReference type="PANTHER" id="PTHR12526">
    <property type="entry name" value="GLYCOSYLTRANSFERASE"/>
    <property type="match status" value="1"/>
</dbReference>
<keyword evidence="2" id="KW-0808">Transferase</keyword>
<dbReference type="Proteomes" id="UP000028926">
    <property type="component" value="Chromosome"/>
</dbReference>
<name>A0A077AW46_9PROT</name>
<dbReference type="EMBL" id="CP008941">
    <property type="protein sequence ID" value="AIK95873.1"/>
    <property type="molecule type" value="Genomic_DNA"/>
</dbReference>
<gene>
    <name evidence="4" type="ORF">ID47_02670</name>
</gene>
<evidence type="ECO:0000256" key="2">
    <source>
        <dbReference type="ARBA" id="ARBA00022679"/>
    </source>
</evidence>
<dbReference type="HOGENOM" id="CLU_009583_0_3_5"/>
<sequence>MVANPLQIVLFCRSLNRGGAERQIIYLAHGLQKAGHKVTILSLYPPSSLWYETTSLTVIDLKKKSRWDIIGFVRSYIKFLKTEQPDIVYSFLTVQNIIAAITSLFSDVKIICGVRTSFMDLSHYTRMDLLLNWLERQLFRLNVKIIANSHAGKDLLLKNAPFVANKIAVVTNGLDFETNKFSLNARQQFRAKLGLSDKDILIGHVGRYDPMKDHKTFIDAAALLIKESFRCNFICWGHGDPAYTQMLKDYAKSKNVNVTWYFEDGNPCYSAFDVYCLTSIGEGYSNTLVEAMAHGIPCITTDVGDCSKIVGPYGLIIPPAKPSELAAAIIKVIAKNISIPIQEQIVYSQQHFGLQKLTQDTLTEFTC</sequence>
<reference evidence="4 5" key="1">
    <citation type="submission" date="2014-07" db="EMBL/GenBank/DDBJ databases">
        <title>Comparative genomic insights into amoeba endosymbionts belonging to the families of Holosporaceae and Candidatus Midichloriaceae within Rickettsiales.</title>
        <authorList>
            <person name="Wang Z."/>
            <person name="Wu M."/>
        </authorList>
    </citation>
    <scope>NUCLEOTIDE SEQUENCE [LARGE SCALE GENOMIC DNA]</scope>
    <source>
        <strain evidence="4">PRA3</strain>
    </source>
</reference>
<dbReference type="GO" id="GO:0016757">
    <property type="term" value="F:glycosyltransferase activity"/>
    <property type="evidence" value="ECO:0007669"/>
    <property type="project" value="UniProtKB-KW"/>
</dbReference>
<accession>A0A077AW46</accession>
<dbReference type="PANTHER" id="PTHR12526:SF510">
    <property type="entry name" value="D-INOSITOL 3-PHOSPHATE GLYCOSYLTRANSFERASE"/>
    <property type="match status" value="1"/>
</dbReference>
<dbReference type="AlphaFoldDB" id="A0A077AW46"/>
<evidence type="ECO:0000313" key="4">
    <source>
        <dbReference type="EMBL" id="AIK95873.1"/>
    </source>
</evidence>
<dbReference type="InterPro" id="IPR028098">
    <property type="entry name" value="Glyco_trans_4-like_N"/>
</dbReference>
<evidence type="ECO:0000256" key="1">
    <source>
        <dbReference type="ARBA" id="ARBA00022676"/>
    </source>
</evidence>
<keyword evidence="5" id="KW-1185">Reference proteome</keyword>
<dbReference type="STRING" id="91604.ID47_02670"/>
<dbReference type="SUPFAM" id="SSF53756">
    <property type="entry name" value="UDP-Glycosyltransferase/glycogen phosphorylase"/>
    <property type="match status" value="1"/>
</dbReference>
<keyword evidence="1" id="KW-0328">Glycosyltransferase</keyword>
<dbReference type="OrthoDB" id="9781738at2"/>
<protein>
    <recommendedName>
        <fullName evidence="3">Glycosyltransferase subfamily 4-like N-terminal domain-containing protein</fullName>
    </recommendedName>
</protein>
<proteinExistence type="predicted"/>
<dbReference type="eggNOG" id="COG0438">
    <property type="taxonomic scope" value="Bacteria"/>
</dbReference>
<dbReference type="Pfam" id="PF13439">
    <property type="entry name" value="Glyco_transf_4"/>
    <property type="match status" value="1"/>
</dbReference>
<feature type="domain" description="Glycosyltransferase subfamily 4-like N-terminal" evidence="3">
    <location>
        <begin position="18"/>
        <end position="177"/>
    </location>
</feature>
<dbReference type="Gene3D" id="3.40.50.2000">
    <property type="entry name" value="Glycogen Phosphorylase B"/>
    <property type="match status" value="2"/>
</dbReference>
<evidence type="ECO:0000259" key="3">
    <source>
        <dbReference type="Pfam" id="PF13439"/>
    </source>
</evidence>
<dbReference type="KEGG" id="paca:ID47_02670"/>